<accession>E5YAF5</accession>
<sequence>MTLLSRYWIRHFTKSLWWALLPLISVCLLYPNAIAQRHPVQPCLMHCQDGASLIPAQPDQPSAYLETKSAHPLDRTSGKDGPLLSLNASSYGFSLALLQCAAFIPLPDLLLGLSEIRGMLPLALAPPSVSISL</sequence>
<dbReference type="Proteomes" id="UP000006034">
    <property type="component" value="Unassembled WGS sequence"/>
</dbReference>
<gene>
    <name evidence="1" type="ORF">HMPREF0179_03176</name>
</gene>
<reference evidence="1 2" key="2">
    <citation type="submission" date="2013-04" db="EMBL/GenBank/DDBJ databases">
        <title>The Genome Sequence of Bilophila wadsworthia 3_1_6.</title>
        <authorList>
            <consortium name="The Broad Institute Genomics Platform"/>
            <person name="Earl A."/>
            <person name="Ward D."/>
            <person name="Feldgarden M."/>
            <person name="Gevers D."/>
            <person name="Sibley C."/>
            <person name="Strauss J."/>
            <person name="Allen-Vercoe E."/>
            <person name="Walker B."/>
            <person name="Young S."/>
            <person name="Zeng Q."/>
            <person name="Gargeya S."/>
            <person name="Fitzgerald M."/>
            <person name="Haas B."/>
            <person name="Abouelleil A."/>
            <person name="Allen A.W."/>
            <person name="Alvarado L."/>
            <person name="Arachchi H.M."/>
            <person name="Berlin A.M."/>
            <person name="Chapman S.B."/>
            <person name="Gainer-Dewar J."/>
            <person name="Goldberg J."/>
            <person name="Griggs A."/>
            <person name="Gujja S."/>
            <person name="Hansen M."/>
            <person name="Howarth C."/>
            <person name="Imamovic A."/>
            <person name="Ireland A."/>
            <person name="Larimer J."/>
            <person name="McCowan C."/>
            <person name="Murphy C."/>
            <person name="Pearson M."/>
            <person name="Poon T.W."/>
            <person name="Priest M."/>
            <person name="Roberts A."/>
            <person name="Saif S."/>
            <person name="Shea T."/>
            <person name="Sisk P."/>
            <person name="Sykes S."/>
            <person name="Wortman J."/>
            <person name="Nusbaum C."/>
            <person name="Birren B."/>
        </authorList>
    </citation>
    <scope>NUCLEOTIDE SEQUENCE [LARGE SCALE GENOMIC DNA]</scope>
    <source>
        <strain evidence="1 2">3_1_6</strain>
    </source>
</reference>
<dbReference type="HOGENOM" id="CLU_1902611_0_0_7"/>
<comment type="caution">
    <text evidence="1">The sequence shown here is derived from an EMBL/GenBank/DDBJ whole genome shotgun (WGS) entry which is preliminary data.</text>
</comment>
<dbReference type="AlphaFoldDB" id="E5YAF5"/>
<evidence type="ECO:0000313" key="2">
    <source>
        <dbReference type="Proteomes" id="UP000006034"/>
    </source>
</evidence>
<dbReference type="GeneID" id="78084437"/>
<proteinExistence type="predicted"/>
<organism evidence="1 2">
    <name type="scientific">Bilophila wadsworthia (strain 3_1_6)</name>
    <dbReference type="NCBI Taxonomy" id="563192"/>
    <lineage>
        <taxon>Bacteria</taxon>
        <taxon>Pseudomonadati</taxon>
        <taxon>Thermodesulfobacteriota</taxon>
        <taxon>Desulfovibrionia</taxon>
        <taxon>Desulfovibrionales</taxon>
        <taxon>Desulfovibrionaceae</taxon>
        <taxon>Bilophila</taxon>
    </lineage>
</organism>
<dbReference type="STRING" id="563192.HMPREF0179_03176"/>
<keyword evidence="2" id="KW-1185">Reference proteome</keyword>
<reference evidence="1 2" key="1">
    <citation type="submission" date="2010-10" db="EMBL/GenBank/DDBJ databases">
        <authorList>
            <consortium name="The Broad Institute Genome Sequencing Platform"/>
            <person name="Ward D."/>
            <person name="Earl A."/>
            <person name="Feldgarden M."/>
            <person name="Young S.K."/>
            <person name="Gargeya S."/>
            <person name="Zeng Q."/>
            <person name="Alvarado L."/>
            <person name="Berlin A."/>
            <person name="Bochicchio J."/>
            <person name="Chapman S.B."/>
            <person name="Chen Z."/>
            <person name="Freedman E."/>
            <person name="Gellesch M."/>
            <person name="Goldberg J."/>
            <person name="Griggs A."/>
            <person name="Gujja S."/>
            <person name="Heilman E."/>
            <person name="Heiman D."/>
            <person name="Howarth C."/>
            <person name="Mehta T."/>
            <person name="Neiman D."/>
            <person name="Pearson M."/>
            <person name="Roberts A."/>
            <person name="Saif S."/>
            <person name="Shea T."/>
            <person name="Shenoy N."/>
            <person name="Sisk P."/>
            <person name="Stolte C."/>
            <person name="Sykes S."/>
            <person name="White J."/>
            <person name="Yandava C."/>
            <person name="Allen-Vercoe E."/>
            <person name="Sibley C."/>
            <person name="Ambrose C.E."/>
            <person name="Strauss J."/>
            <person name="Daigneault M."/>
            <person name="Haas B."/>
            <person name="Nusbaum C."/>
            <person name="Birren B."/>
        </authorList>
    </citation>
    <scope>NUCLEOTIDE SEQUENCE [LARGE SCALE GENOMIC DNA]</scope>
    <source>
        <strain evidence="1 2">3_1_6</strain>
    </source>
</reference>
<dbReference type="RefSeq" id="WP_016360458.1">
    <property type="nucleotide sequence ID" value="NZ_KE150238.1"/>
</dbReference>
<name>E5YAF5_BILW3</name>
<evidence type="ECO:0000313" key="1">
    <source>
        <dbReference type="EMBL" id="EFV42967.2"/>
    </source>
</evidence>
<protein>
    <submittedName>
        <fullName evidence="1">Uncharacterized protein</fullName>
    </submittedName>
</protein>
<dbReference type="EMBL" id="ADCP02000001">
    <property type="protein sequence ID" value="EFV42967.2"/>
    <property type="molecule type" value="Genomic_DNA"/>
</dbReference>